<dbReference type="PANTHER" id="PTHR39966">
    <property type="entry name" value="BLL2471 PROTEIN-RELATED"/>
    <property type="match status" value="1"/>
</dbReference>
<evidence type="ECO:0000313" key="3">
    <source>
        <dbReference type="EMBL" id="HDY57986.1"/>
    </source>
</evidence>
<dbReference type="NCBIfam" id="TIGR00229">
    <property type="entry name" value="sensory_box"/>
    <property type="match status" value="1"/>
</dbReference>
<dbReference type="Gene3D" id="3.30.450.20">
    <property type="entry name" value="PAS domain"/>
    <property type="match status" value="1"/>
</dbReference>
<dbReference type="Pfam" id="PF01814">
    <property type="entry name" value="Hemerythrin"/>
    <property type="match status" value="1"/>
</dbReference>
<proteinExistence type="predicted"/>
<evidence type="ECO:0000259" key="2">
    <source>
        <dbReference type="Pfam" id="PF04282"/>
    </source>
</evidence>
<name>A0A7V0Z3I3_UNCW3</name>
<dbReference type="GO" id="GO:0005886">
    <property type="term" value="C:plasma membrane"/>
    <property type="evidence" value="ECO:0007669"/>
    <property type="project" value="TreeGrafter"/>
</dbReference>
<accession>A0A7V0Z3I3</accession>
<protein>
    <submittedName>
        <fullName evidence="3">DUF438 domain-containing protein</fullName>
    </submittedName>
</protein>
<feature type="domain" description="Hemerythrin-like" evidence="1">
    <location>
        <begin position="88"/>
        <end position="222"/>
    </location>
</feature>
<dbReference type="InterPro" id="IPR007380">
    <property type="entry name" value="DUF438"/>
</dbReference>
<reference evidence="3" key="1">
    <citation type="journal article" date="2020" name="mSystems">
        <title>Genome- and Community-Level Interaction Insights into Carbon Utilization and Element Cycling Functions of Hydrothermarchaeota in Hydrothermal Sediment.</title>
        <authorList>
            <person name="Zhou Z."/>
            <person name="Liu Y."/>
            <person name="Xu W."/>
            <person name="Pan J."/>
            <person name="Luo Z.H."/>
            <person name="Li M."/>
        </authorList>
    </citation>
    <scope>NUCLEOTIDE SEQUENCE [LARGE SCALE GENOMIC DNA]</scope>
    <source>
        <strain evidence="3">SpSt-258</strain>
    </source>
</reference>
<feature type="domain" description="DUF438" evidence="2">
    <location>
        <begin position="13"/>
        <end position="78"/>
    </location>
</feature>
<evidence type="ECO:0000259" key="1">
    <source>
        <dbReference type="Pfam" id="PF01814"/>
    </source>
</evidence>
<dbReference type="Pfam" id="PF13596">
    <property type="entry name" value="PAS_10"/>
    <property type="match status" value="1"/>
</dbReference>
<dbReference type="Pfam" id="PF04282">
    <property type="entry name" value="DUF438"/>
    <property type="match status" value="1"/>
</dbReference>
<dbReference type="InterPro" id="IPR012312">
    <property type="entry name" value="Hemerythrin-like"/>
</dbReference>
<dbReference type="EMBL" id="DSKY01000002">
    <property type="protein sequence ID" value="HDY57986.1"/>
    <property type="molecule type" value="Genomic_DNA"/>
</dbReference>
<dbReference type="InterPro" id="IPR035965">
    <property type="entry name" value="PAS-like_dom_sf"/>
</dbReference>
<sequence>MSEIFGKNKKEQLKELIKQLHKGAKIEDVKERFSKIIQGVDATEIARIEEELIKEGMPVEEIHKLCDVHIAMFKESLEKEKTIAPAGHPINILMEEHKILLSYAGEIKKTVEDIKNKKSFEDAKQGIEFLNHIAEHFKDSEKHYLREEIVLFPYLEKHGITQPPAIMWSEHNVIREQKKRFYEVLEKRGDFSEFVKDIEIIGDEINQMLGSHFYKENNILFPTSMKVITDEEWEEIKKEFDEIGYCCFTPGVQESVSTVRSEKRTGIEQGKINLETGSFTVEELEFALNTLPVDITFVDKNDTVAYFGQTKERIFTRTKAVIGRKVQQCHPQKSIHVVNQILEDFRNKKRDSAEFWINLNGRLIYIRYFAVRNKKGDYLGCLEVTQDITEIQKITGEKRLL</sequence>
<dbReference type="SUPFAM" id="SSF55785">
    <property type="entry name" value="PYP-like sensor domain (PAS domain)"/>
    <property type="match status" value="1"/>
</dbReference>
<dbReference type="PANTHER" id="PTHR39966:SF3">
    <property type="entry name" value="DUF438 DOMAIN-CONTAINING PROTEIN"/>
    <property type="match status" value="1"/>
</dbReference>
<dbReference type="AlphaFoldDB" id="A0A7V0Z3I3"/>
<organism evidence="3">
    <name type="scientific">candidate division WOR-3 bacterium</name>
    <dbReference type="NCBI Taxonomy" id="2052148"/>
    <lineage>
        <taxon>Bacteria</taxon>
        <taxon>Bacteria division WOR-3</taxon>
    </lineage>
</organism>
<dbReference type="Gene3D" id="1.20.120.520">
    <property type="entry name" value="nmb1532 protein domain like"/>
    <property type="match status" value="1"/>
</dbReference>
<dbReference type="InterPro" id="IPR000014">
    <property type="entry name" value="PAS"/>
</dbReference>
<gene>
    <name evidence="3" type="ORF">ENP86_00285</name>
</gene>
<comment type="caution">
    <text evidence="3">The sequence shown here is derived from an EMBL/GenBank/DDBJ whole genome shotgun (WGS) entry which is preliminary data.</text>
</comment>